<evidence type="ECO:0000313" key="3">
    <source>
        <dbReference type="Proteomes" id="UP000231183"/>
    </source>
</evidence>
<dbReference type="SUPFAM" id="SSF142338">
    <property type="entry name" value="CofD-like"/>
    <property type="match status" value="1"/>
</dbReference>
<dbReference type="EMBL" id="PFBX01000013">
    <property type="protein sequence ID" value="PIT87698.1"/>
    <property type="molecule type" value="Genomic_DNA"/>
</dbReference>
<organism evidence="2 3">
    <name type="scientific">Candidatus Magasanikbacteria bacterium CG10_big_fil_rev_8_21_14_0_10_40_10</name>
    <dbReference type="NCBI Taxonomy" id="1974648"/>
    <lineage>
        <taxon>Bacteria</taxon>
        <taxon>Candidatus Magasanikiibacteriota</taxon>
    </lineage>
</organism>
<reference evidence="3" key="1">
    <citation type="submission" date="2017-09" db="EMBL/GenBank/DDBJ databases">
        <title>Depth-based differentiation of microbial function through sediment-hosted aquifers and enrichment of novel symbionts in the deep terrestrial subsurface.</title>
        <authorList>
            <person name="Probst A.J."/>
            <person name="Ladd B."/>
            <person name="Jarett J.K."/>
            <person name="Geller-Mcgrath D.E."/>
            <person name="Sieber C.M.K."/>
            <person name="Emerson J.B."/>
            <person name="Anantharaman K."/>
            <person name="Thomas B.C."/>
            <person name="Malmstrom R."/>
            <person name="Stieglmeier M."/>
            <person name="Klingl A."/>
            <person name="Woyke T."/>
            <person name="Ryan C.M."/>
            <person name="Banfield J.F."/>
        </authorList>
    </citation>
    <scope>NUCLEOTIDE SEQUENCE [LARGE SCALE GENOMIC DNA]</scope>
</reference>
<proteinExistence type="predicted"/>
<evidence type="ECO:0008006" key="4">
    <source>
        <dbReference type="Google" id="ProtNLM"/>
    </source>
</evidence>
<dbReference type="AlphaFoldDB" id="A0A2M6W4J5"/>
<dbReference type="InterPro" id="IPR002882">
    <property type="entry name" value="CofD"/>
</dbReference>
<evidence type="ECO:0000313" key="2">
    <source>
        <dbReference type="EMBL" id="PIT87698.1"/>
    </source>
</evidence>
<comment type="caution">
    <text evidence="2">The sequence shown here is derived from an EMBL/GenBank/DDBJ whole genome shotgun (WGS) entry which is preliminary data.</text>
</comment>
<dbReference type="Proteomes" id="UP000231183">
    <property type="component" value="Unassembled WGS sequence"/>
</dbReference>
<protein>
    <recommendedName>
        <fullName evidence="4">Gluconeogenesis factor</fullName>
    </recommendedName>
</protein>
<accession>A0A2M6W4J5</accession>
<dbReference type="Pfam" id="PF01933">
    <property type="entry name" value="CofD"/>
    <property type="match status" value="1"/>
</dbReference>
<dbReference type="CDD" id="cd07187">
    <property type="entry name" value="YvcK_like"/>
    <property type="match status" value="1"/>
</dbReference>
<dbReference type="Gene3D" id="3.40.50.10680">
    <property type="entry name" value="CofD-like domains"/>
    <property type="match status" value="1"/>
</dbReference>
<dbReference type="GO" id="GO:0043743">
    <property type="term" value="F:LPPG:FO 2-phospho-L-lactate transferase activity"/>
    <property type="evidence" value="ECO:0007669"/>
    <property type="project" value="InterPro"/>
</dbReference>
<keyword evidence="1" id="KW-0963">Cytoplasm</keyword>
<dbReference type="PANTHER" id="PTHR30135">
    <property type="entry name" value="UNCHARACTERIZED PROTEIN YVCK-RELATED"/>
    <property type="match status" value="1"/>
</dbReference>
<dbReference type="InterPro" id="IPR038136">
    <property type="entry name" value="CofD-like_dom_sf"/>
</dbReference>
<gene>
    <name evidence="2" type="ORF">COU31_01485</name>
</gene>
<dbReference type="PANTHER" id="PTHR30135:SF3">
    <property type="entry name" value="GLUCONEOGENESIS FACTOR-RELATED"/>
    <property type="match status" value="1"/>
</dbReference>
<evidence type="ECO:0000256" key="1">
    <source>
        <dbReference type="ARBA" id="ARBA00022490"/>
    </source>
</evidence>
<name>A0A2M6W4J5_9BACT</name>
<dbReference type="NCBIfam" id="TIGR01826">
    <property type="entry name" value="CofD_related"/>
    <property type="match status" value="1"/>
</dbReference>
<dbReference type="InterPro" id="IPR010119">
    <property type="entry name" value="Gluconeogen_factor"/>
</dbReference>
<sequence>MKKKAVVIGGGNGTAITVQALKCNLDKFDIGAIVSMSDSGGSSGRLRAEFGVLPPGDILRAILALSAHDYKILRQIFNKIRFSDTGNLNGHNLGNLFLTLTQNYGASLMDSARALEQAVEAVGRAYPASLDMTDLMAELDNGEIVKTEGAIDRPSYDRARKIVKAWLEPAAKIYPATAETIKQADYIFLGPGSLYCSVIAAILVDGAKEAIAQSQAKLIYIAGNAYEKHGETGPTVLSDFIKTLEGYLPRSLDFVIYNNAVLDEAQKKRYMEKNWGMIEYDEDNLGGYSIVAGDYEKAEGGLDKEKLGEIIRKVADI</sequence>